<dbReference type="Gene3D" id="3.90.550.10">
    <property type="entry name" value="Spore Coat Polysaccharide Biosynthesis Protein SpsA, Chain A"/>
    <property type="match status" value="1"/>
</dbReference>
<dbReference type="PANTHER" id="PTHR19136">
    <property type="entry name" value="MOLYBDENUM COFACTOR GUANYLYLTRANSFERASE"/>
    <property type="match status" value="1"/>
</dbReference>
<keyword evidence="1" id="KW-0963">Cytoplasm</keyword>
<sequence length="205" mass="23470">MTNPCVKLAILIGGAGKRVGTEKPELRICGKRLIEIAFEKFSEFDPIIVCRDEAQVERYAKEFKAKFVCDFYRNFGAIAGIHSAIKHNGDTVVVAIDMPFVKKKVVEFLFEKGKELNCDALVPKHEFAETLLAFYSERALGEIERSIQKGEKRILDPLSRLRTVFIPAEELRKFDKQLISFFNINTWEDVSKAEKLCSKIYTEEL</sequence>
<keyword evidence="4" id="KW-0547">Nucleotide-binding</keyword>
<comment type="caution">
    <text evidence="9">The sequence shown here is derived from an EMBL/GenBank/DDBJ whole genome shotgun (WGS) entry which is preliminary data.</text>
</comment>
<evidence type="ECO:0000256" key="1">
    <source>
        <dbReference type="ARBA" id="ARBA00022490"/>
    </source>
</evidence>
<name>A0A7J3M043_ARCFL</name>
<dbReference type="AlphaFoldDB" id="A0A7J3M043"/>
<proteinExistence type="predicted"/>
<evidence type="ECO:0000256" key="3">
    <source>
        <dbReference type="ARBA" id="ARBA00022723"/>
    </source>
</evidence>
<evidence type="ECO:0000259" key="8">
    <source>
        <dbReference type="Pfam" id="PF12804"/>
    </source>
</evidence>
<keyword evidence="6" id="KW-0342">GTP-binding</keyword>
<evidence type="ECO:0000256" key="6">
    <source>
        <dbReference type="ARBA" id="ARBA00023134"/>
    </source>
</evidence>
<dbReference type="GO" id="GO:0046872">
    <property type="term" value="F:metal ion binding"/>
    <property type="evidence" value="ECO:0007669"/>
    <property type="project" value="UniProtKB-KW"/>
</dbReference>
<accession>A0A7J3M043</accession>
<keyword evidence="2 9" id="KW-0808">Transferase</keyword>
<dbReference type="GO" id="GO:0016779">
    <property type="term" value="F:nucleotidyltransferase activity"/>
    <property type="evidence" value="ECO:0007669"/>
    <property type="project" value="UniProtKB-KW"/>
</dbReference>
<evidence type="ECO:0000256" key="5">
    <source>
        <dbReference type="ARBA" id="ARBA00022842"/>
    </source>
</evidence>
<dbReference type="GO" id="GO:0005525">
    <property type="term" value="F:GTP binding"/>
    <property type="evidence" value="ECO:0007669"/>
    <property type="project" value="UniProtKB-KW"/>
</dbReference>
<reference evidence="9" key="1">
    <citation type="journal article" date="2020" name="mSystems">
        <title>Genome- and Community-Level Interaction Insights into Carbon Utilization and Element Cycling Functions of Hydrothermarchaeota in Hydrothermal Sediment.</title>
        <authorList>
            <person name="Zhou Z."/>
            <person name="Liu Y."/>
            <person name="Xu W."/>
            <person name="Pan J."/>
            <person name="Luo Z.H."/>
            <person name="Li M."/>
        </authorList>
    </citation>
    <scope>NUCLEOTIDE SEQUENCE [LARGE SCALE GENOMIC DNA]</scope>
    <source>
        <strain evidence="9">SpSt-587</strain>
    </source>
</reference>
<dbReference type="InterPro" id="IPR025877">
    <property type="entry name" value="MobA-like_NTP_Trfase"/>
</dbReference>
<keyword evidence="5" id="KW-0460">Magnesium</keyword>
<dbReference type="PANTHER" id="PTHR19136:SF81">
    <property type="entry name" value="MOLYBDENUM COFACTOR GUANYLYLTRANSFERASE"/>
    <property type="match status" value="1"/>
</dbReference>
<evidence type="ECO:0000256" key="2">
    <source>
        <dbReference type="ARBA" id="ARBA00022679"/>
    </source>
</evidence>
<organism evidence="9">
    <name type="scientific">Archaeoglobus fulgidus</name>
    <dbReference type="NCBI Taxonomy" id="2234"/>
    <lineage>
        <taxon>Archaea</taxon>
        <taxon>Methanobacteriati</taxon>
        <taxon>Methanobacteriota</taxon>
        <taxon>Archaeoglobi</taxon>
        <taxon>Archaeoglobales</taxon>
        <taxon>Archaeoglobaceae</taxon>
        <taxon>Archaeoglobus</taxon>
    </lineage>
</organism>
<gene>
    <name evidence="9" type="ORF">ENT52_00750</name>
</gene>
<dbReference type="GO" id="GO:0006777">
    <property type="term" value="P:Mo-molybdopterin cofactor biosynthetic process"/>
    <property type="evidence" value="ECO:0007669"/>
    <property type="project" value="UniProtKB-KW"/>
</dbReference>
<dbReference type="CDD" id="cd02503">
    <property type="entry name" value="MobA"/>
    <property type="match status" value="1"/>
</dbReference>
<feature type="domain" description="MobA-like NTP transferase" evidence="8">
    <location>
        <begin position="9"/>
        <end position="158"/>
    </location>
</feature>
<dbReference type="Pfam" id="PF12804">
    <property type="entry name" value="NTP_transf_3"/>
    <property type="match status" value="1"/>
</dbReference>
<evidence type="ECO:0000256" key="4">
    <source>
        <dbReference type="ARBA" id="ARBA00022741"/>
    </source>
</evidence>
<dbReference type="EMBL" id="DSYZ01000015">
    <property type="protein sequence ID" value="HGT82251.1"/>
    <property type="molecule type" value="Genomic_DNA"/>
</dbReference>
<keyword evidence="9" id="KW-0548">Nucleotidyltransferase</keyword>
<evidence type="ECO:0000313" key="9">
    <source>
        <dbReference type="EMBL" id="HGT82251.1"/>
    </source>
</evidence>
<keyword evidence="3" id="KW-0479">Metal-binding</keyword>
<evidence type="ECO:0000256" key="7">
    <source>
        <dbReference type="ARBA" id="ARBA00023150"/>
    </source>
</evidence>
<dbReference type="InterPro" id="IPR013482">
    <property type="entry name" value="Molybde_CF_guanTrfase"/>
</dbReference>
<dbReference type="InterPro" id="IPR029044">
    <property type="entry name" value="Nucleotide-diphossugar_trans"/>
</dbReference>
<protein>
    <submittedName>
        <fullName evidence="9">Molybdenum cofactor guanylyltransferase</fullName>
    </submittedName>
</protein>
<dbReference type="SUPFAM" id="SSF53448">
    <property type="entry name" value="Nucleotide-diphospho-sugar transferases"/>
    <property type="match status" value="1"/>
</dbReference>
<keyword evidence="7" id="KW-0501">Molybdenum cofactor biosynthesis</keyword>